<dbReference type="Pfam" id="PF01243">
    <property type="entry name" value="PNPOx_N"/>
    <property type="match status" value="1"/>
</dbReference>
<dbReference type="SUPFAM" id="SSF50475">
    <property type="entry name" value="FMN-binding split barrel"/>
    <property type="match status" value="1"/>
</dbReference>
<organism evidence="2 3">
    <name type="scientific">Gracilibacillus ureilyticus</name>
    <dbReference type="NCBI Taxonomy" id="531814"/>
    <lineage>
        <taxon>Bacteria</taxon>
        <taxon>Bacillati</taxon>
        <taxon>Bacillota</taxon>
        <taxon>Bacilli</taxon>
        <taxon>Bacillales</taxon>
        <taxon>Bacillaceae</taxon>
        <taxon>Gracilibacillus</taxon>
    </lineage>
</organism>
<dbReference type="PANTHER" id="PTHR34818:SF1">
    <property type="entry name" value="PROTEIN BLI-3"/>
    <property type="match status" value="1"/>
</dbReference>
<evidence type="ECO:0000259" key="1">
    <source>
        <dbReference type="Pfam" id="PF01243"/>
    </source>
</evidence>
<evidence type="ECO:0000313" key="2">
    <source>
        <dbReference type="EMBL" id="SER19638.1"/>
    </source>
</evidence>
<dbReference type="EMBL" id="FOGL01000001">
    <property type="protein sequence ID" value="SER19638.1"/>
    <property type="molecule type" value="Genomic_DNA"/>
</dbReference>
<proteinExistence type="predicted"/>
<accession>A0A1H9M7H8</accession>
<dbReference type="InterPro" id="IPR052917">
    <property type="entry name" value="Stress-Dev_Protein"/>
</dbReference>
<feature type="domain" description="Pyridoxamine 5'-phosphate oxidase N-terminal" evidence="1">
    <location>
        <begin position="9"/>
        <end position="129"/>
    </location>
</feature>
<keyword evidence="3" id="KW-1185">Reference proteome</keyword>
<dbReference type="STRING" id="531814.SAMN04487944_101597"/>
<dbReference type="InterPro" id="IPR012349">
    <property type="entry name" value="Split_barrel_FMN-bd"/>
</dbReference>
<dbReference type="RefSeq" id="WP_342707244.1">
    <property type="nucleotide sequence ID" value="NZ_FOGL01000001.1"/>
</dbReference>
<dbReference type="PANTHER" id="PTHR34818">
    <property type="entry name" value="PROTEIN BLI-3"/>
    <property type="match status" value="1"/>
</dbReference>
<dbReference type="Gene3D" id="2.30.110.10">
    <property type="entry name" value="Electron Transport, Fmn-binding Protein, Chain A"/>
    <property type="match status" value="1"/>
</dbReference>
<dbReference type="Proteomes" id="UP000199687">
    <property type="component" value="Unassembled WGS sequence"/>
</dbReference>
<gene>
    <name evidence="2" type="ORF">SAMN04487944_101597</name>
</gene>
<evidence type="ECO:0000313" key="3">
    <source>
        <dbReference type="Proteomes" id="UP000199687"/>
    </source>
</evidence>
<name>A0A1H9M7H8_9BACI</name>
<dbReference type="InterPro" id="IPR011576">
    <property type="entry name" value="Pyridox_Oxase_N"/>
</dbReference>
<reference evidence="2 3" key="1">
    <citation type="submission" date="2016-10" db="EMBL/GenBank/DDBJ databases">
        <authorList>
            <person name="de Groot N.N."/>
        </authorList>
    </citation>
    <scope>NUCLEOTIDE SEQUENCE [LARGE SCALE GENOMIC DNA]</scope>
    <source>
        <strain evidence="2 3">CGMCC 1.7727</strain>
    </source>
</reference>
<protein>
    <submittedName>
        <fullName evidence="2">General stress protein 26</fullName>
    </submittedName>
</protein>
<dbReference type="AlphaFoldDB" id="A0A1H9M7H8"/>
<sequence>MMNNQEIRKSIENILENCSLGTMATIQQDRPHSRYMMYSNDGLTLYTATSSETHKVDEIQKNPYTHILLGYEGDGFGDEYVEYQGKVTINDSKDLKEELWNSYMKNWFDSPDDPDFIVLEIEPVEIRLMNKKGEAPKELVLE</sequence>